<dbReference type="SUPFAM" id="SSF56672">
    <property type="entry name" value="DNA/RNA polymerases"/>
    <property type="match status" value="1"/>
</dbReference>
<gene>
    <name evidence="2" type="primary">LOC108266221</name>
</gene>
<dbReference type="Gene3D" id="3.10.10.10">
    <property type="entry name" value="HIV Type 1 Reverse Transcriptase, subunit A, domain 1"/>
    <property type="match status" value="1"/>
</dbReference>
<reference evidence="1" key="1">
    <citation type="journal article" date="2016" name="Nat. Commun.">
        <title>The channel catfish genome sequence provides insights into the evolution of scale formation in teleosts.</title>
        <authorList>
            <person name="Liu Z."/>
            <person name="Liu S."/>
            <person name="Yao J."/>
            <person name="Bao L."/>
            <person name="Zhang J."/>
            <person name="Li Y."/>
            <person name="Jiang C."/>
            <person name="Sun L."/>
            <person name="Wang R."/>
            <person name="Zhang Y."/>
            <person name="Zhou T."/>
            <person name="Zeng Q."/>
            <person name="Fu Q."/>
            <person name="Gao S."/>
            <person name="Li N."/>
            <person name="Koren S."/>
            <person name="Jiang Y."/>
            <person name="Zimin A."/>
            <person name="Xu P."/>
            <person name="Phillippy A.M."/>
            <person name="Geng X."/>
            <person name="Song L."/>
            <person name="Sun F."/>
            <person name="Li C."/>
            <person name="Wang X."/>
            <person name="Chen A."/>
            <person name="Jin Y."/>
            <person name="Yuan Z."/>
            <person name="Yang Y."/>
            <person name="Tan S."/>
            <person name="Peatman E."/>
            <person name="Lu J."/>
            <person name="Qin Z."/>
            <person name="Dunham R."/>
            <person name="Li Z."/>
            <person name="Sonstegard T."/>
            <person name="Feng J."/>
            <person name="Danzmann R.G."/>
            <person name="Schroeder S."/>
            <person name="Scheffler B."/>
            <person name="Duke M.V."/>
            <person name="Ballard L."/>
            <person name="Kucuktas H."/>
            <person name="Kaltenboeck L."/>
            <person name="Liu H."/>
            <person name="Armbruster J."/>
            <person name="Xie Y."/>
            <person name="Kirby M.L."/>
            <person name="Tian Y."/>
            <person name="Flanagan M.E."/>
            <person name="Mu W."/>
            <person name="Waldbieser G.C."/>
        </authorList>
    </citation>
    <scope>NUCLEOTIDE SEQUENCE [LARGE SCALE GENOMIC DNA]</scope>
    <source>
        <strain evidence="1">SDA103</strain>
    </source>
</reference>
<dbReference type="InterPro" id="IPR053134">
    <property type="entry name" value="RNA-dir_DNA_polymerase"/>
</dbReference>
<dbReference type="KEGG" id="ipu:108266221"/>
<name>A0A2D0R2A2_ICTPU</name>
<accession>A0A2D0R2A2</accession>
<organism evidence="1 2">
    <name type="scientific">Ictalurus punctatus</name>
    <name type="common">Channel catfish</name>
    <name type="synonym">Silurus punctatus</name>
    <dbReference type="NCBI Taxonomy" id="7998"/>
    <lineage>
        <taxon>Eukaryota</taxon>
        <taxon>Metazoa</taxon>
        <taxon>Chordata</taxon>
        <taxon>Craniata</taxon>
        <taxon>Vertebrata</taxon>
        <taxon>Euteleostomi</taxon>
        <taxon>Actinopterygii</taxon>
        <taxon>Neopterygii</taxon>
        <taxon>Teleostei</taxon>
        <taxon>Ostariophysi</taxon>
        <taxon>Siluriformes</taxon>
        <taxon>Ictaluridae</taxon>
        <taxon>Ictalurus</taxon>
    </lineage>
</organism>
<dbReference type="PANTHER" id="PTHR24559">
    <property type="entry name" value="TRANSPOSON TY3-I GAG-POL POLYPROTEIN"/>
    <property type="match status" value="1"/>
</dbReference>
<evidence type="ECO:0000313" key="1">
    <source>
        <dbReference type="Proteomes" id="UP000221080"/>
    </source>
</evidence>
<dbReference type="AlphaFoldDB" id="A0A2D0R2A2"/>
<dbReference type="PANTHER" id="PTHR24559:SF454">
    <property type="entry name" value="RIBONUCLEASE H"/>
    <property type="match status" value="1"/>
</dbReference>
<protein>
    <submittedName>
        <fullName evidence="2">Uncharacterized protein LOC108266221</fullName>
    </submittedName>
</protein>
<dbReference type="InterPro" id="IPR043502">
    <property type="entry name" value="DNA/RNA_pol_sf"/>
</dbReference>
<reference evidence="2" key="2">
    <citation type="submission" date="2025-08" db="UniProtKB">
        <authorList>
            <consortium name="RefSeq"/>
        </authorList>
    </citation>
    <scope>IDENTIFICATION</scope>
    <source>
        <tissue evidence="2">Blood</tissue>
    </source>
</reference>
<dbReference type="RefSeq" id="XP_017324752.2">
    <property type="nucleotide sequence ID" value="XM_017469263.3"/>
</dbReference>
<dbReference type="Proteomes" id="UP000221080">
    <property type="component" value="Chromosome 6"/>
</dbReference>
<dbReference type="GeneID" id="108266221"/>
<sequence length="175" mass="19888">MNSHVGTAGRECRTMYSTSPHYSDESLCEIGSEIMAVMQLHLLCVGTALAAGDATACQIRLADISFSSFQLERVSLFCFFPTIKDRHEASYELWMTQLVHHEIKTQPGVVVRQRPYRVPEARRQAIEEEVSRMLQDNIIEKSNSPWSSPIVVVPKPDGSMRLCNDFRKLNQKTRT</sequence>
<proteinExistence type="predicted"/>
<keyword evidence="1" id="KW-1185">Reference proteome</keyword>
<evidence type="ECO:0000313" key="2">
    <source>
        <dbReference type="RefSeq" id="XP_017324752.2"/>
    </source>
</evidence>
<dbReference type="OrthoDB" id="4369127at2759"/>